<dbReference type="EC" id="3.1.3.4" evidence="4"/>
<evidence type="ECO:0000256" key="1">
    <source>
        <dbReference type="ARBA" id="ARBA00001180"/>
    </source>
</evidence>
<evidence type="ECO:0000256" key="5">
    <source>
        <dbReference type="ARBA" id="ARBA00022801"/>
    </source>
</evidence>
<dbReference type="SUPFAM" id="SSF56784">
    <property type="entry name" value="HAD-like"/>
    <property type="match status" value="1"/>
</dbReference>
<dbReference type="InterPro" id="IPR031315">
    <property type="entry name" value="LNS2/PITP"/>
</dbReference>
<protein>
    <recommendedName>
        <fullName evidence="4">phosphatidate phosphatase</fullName>
        <ecNumber evidence="4">3.1.3.4</ecNumber>
    </recommendedName>
</protein>
<dbReference type="GO" id="GO:0003713">
    <property type="term" value="F:transcription coactivator activity"/>
    <property type="evidence" value="ECO:0007669"/>
    <property type="project" value="TreeGrafter"/>
</dbReference>
<keyword evidence="5" id="KW-0378">Hydrolase</keyword>
<evidence type="ECO:0000256" key="3">
    <source>
        <dbReference type="ARBA" id="ARBA00005476"/>
    </source>
</evidence>
<name>A0A0K2TJP8_LEPSM</name>
<dbReference type="GO" id="GO:0019432">
    <property type="term" value="P:triglyceride biosynthetic process"/>
    <property type="evidence" value="ECO:0007669"/>
    <property type="project" value="TreeGrafter"/>
</dbReference>
<feature type="compositionally biased region" description="Basic and acidic residues" evidence="6">
    <location>
        <begin position="322"/>
        <end position="341"/>
    </location>
</feature>
<feature type="compositionally biased region" description="Low complexity" evidence="6">
    <location>
        <begin position="307"/>
        <end position="319"/>
    </location>
</feature>
<feature type="region of interest" description="Disordered" evidence="6">
    <location>
        <begin position="614"/>
        <end position="635"/>
    </location>
</feature>
<dbReference type="InterPro" id="IPR036412">
    <property type="entry name" value="HAD-like_sf"/>
</dbReference>
<dbReference type="InterPro" id="IPR031703">
    <property type="entry name" value="Lipin_mid"/>
</dbReference>
<evidence type="ECO:0000259" key="7">
    <source>
        <dbReference type="SMART" id="SM00775"/>
    </source>
</evidence>
<feature type="compositionally biased region" description="Basic residues" evidence="6">
    <location>
        <begin position="124"/>
        <end position="138"/>
    </location>
</feature>
<dbReference type="PANTHER" id="PTHR12181">
    <property type="entry name" value="LIPIN"/>
    <property type="match status" value="1"/>
</dbReference>
<feature type="compositionally biased region" description="Acidic residues" evidence="6">
    <location>
        <begin position="158"/>
        <end position="168"/>
    </location>
</feature>
<dbReference type="InterPro" id="IPR026058">
    <property type="entry name" value="LIPIN"/>
</dbReference>
<dbReference type="SMART" id="SM00775">
    <property type="entry name" value="LNS2"/>
    <property type="match status" value="1"/>
</dbReference>
<evidence type="ECO:0000256" key="2">
    <source>
        <dbReference type="ARBA" id="ARBA00001946"/>
    </source>
</evidence>
<comment type="cofactor">
    <cofactor evidence="2">
        <name>Mg(2+)</name>
        <dbReference type="ChEBI" id="CHEBI:18420"/>
    </cofactor>
</comment>
<dbReference type="GO" id="GO:0009062">
    <property type="term" value="P:fatty acid catabolic process"/>
    <property type="evidence" value="ECO:0007669"/>
    <property type="project" value="TreeGrafter"/>
</dbReference>
<sequence length="892" mass="100289">MSFLSSAFNSIRTFYGEINSATLTGAIDVVVVEQKDGSYLSSPFHVRFGKLGVLKAREKIVSIEINGESVDIQMKLDDAGTAFFVEQLREEECPDYLATSPIPNSEMMIEQLPKIEEKPPPPQKSKKKRKTRQKHSRSGSKTSLREINLDIFEMDDVDGDVDESDEETTTAGAGGTLTQTLDKELEELVREMPSSRASLTSINLAEIDKSFLGSRIPRSISENEKFEADLKKDGTEVKSVLNESSSVKADYHYFSEPDELEKIKPSVSKTPKRSRSPGGILSDSEYETTKNKPEDDTSASWRWGELPSTSTSTPVTSTSESKPLEKIQESSKEEEVNATNKDSDAKKWSIFNYLRSSRKDGANSSEGGVYLDDINDEEMLAMYVGASRKYEDAESGNGPSLPMSPRLVERRHNEDSFIGPNISFSLCGYAEGVFSPASYEQSIISFDDFMLKLQNNDPVFEDPNLVVKIHNNYYSWKNALPAVMSWLLYKRPLPAELMPKSIVIPQEEQPINSSADTVPTVVEEIPKLNELENTPDIKEIQSVIEDTTKPHEDQLSSSSPPPPPPPERTESESRQKKSWWPWYNRDSKITHDSTETAKTLETLAEVSEKLNSEVKKRSLKAVSGNSSDSSGASWNEKINAVPSSHGAFIKGKERFRKTLRLSSDDVKRLNLRDGSNEAEFTVTTPYQGTSYCKCHIYLWKYTDKVVISDIDGTITKSDVLGHIFPIIGRDWAQSGVAQLFSKIRRNGYHMIYLSARAIGQASITKEYLQSIKQGDLCLPDGPLFLNPTSLISAFHREVIEKKPEEFKISCLRDILKLYEDAKNPFYAGYGNRINDAYAYRAVGIPVSRIFTINYKGELKHELTRTFQTSYVLHPLNYIVIEQVDLLLFFQIL</sequence>
<feature type="domain" description="LNS2/PITP" evidence="7">
    <location>
        <begin position="705"/>
        <end position="861"/>
    </location>
</feature>
<dbReference type="GO" id="GO:0008195">
    <property type="term" value="F:phosphatidate phosphatase activity"/>
    <property type="evidence" value="ECO:0007669"/>
    <property type="project" value="UniProtKB-EC"/>
</dbReference>
<evidence type="ECO:0000256" key="6">
    <source>
        <dbReference type="SAM" id="MobiDB-lite"/>
    </source>
</evidence>
<proteinExistence type="inferred from homology"/>
<dbReference type="GO" id="GO:0005634">
    <property type="term" value="C:nucleus"/>
    <property type="evidence" value="ECO:0007669"/>
    <property type="project" value="TreeGrafter"/>
</dbReference>
<feature type="compositionally biased region" description="Low complexity" evidence="6">
    <location>
        <begin position="623"/>
        <end position="633"/>
    </location>
</feature>
<accession>A0A0K2TJP8</accession>
<dbReference type="AlphaFoldDB" id="A0A0K2TJP8"/>
<dbReference type="Pfam" id="PF04571">
    <property type="entry name" value="Lipin_N"/>
    <property type="match status" value="1"/>
</dbReference>
<dbReference type="GO" id="GO:0032869">
    <property type="term" value="P:cellular response to insulin stimulus"/>
    <property type="evidence" value="ECO:0007669"/>
    <property type="project" value="TreeGrafter"/>
</dbReference>
<dbReference type="Gene3D" id="3.40.50.1000">
    <property type="entry name" value="HAD superfamily/HAD-like"/>
    <property type="match status" value="1"/>
</dbReference>
<feature type="region of interest" description="Disordered" evidence="6">
    <location>
        <begin position="248"/>
        <end position="341"/>
    </location>
</feature>
<comment type="catalytic activity">
    <reaction evidence="1">
        <text>a 1,2-diacyl-sn-glycero-3-phosphate + H2O = a 1,2-diacyl-sn-glycerol + phosphate</text>
        <dbReference type="Rhea" id="RHEA:27429"/>
        <dbReference type="ChEBI" id="CHEBI:15377"/>
        <dbReference type="ChEBI" id="CHEBI:17815"/>
        <dbReference type="ChEBI" id="CHEBI:43474"/>
        <dbReference type="ChEBI" id="CHEBI:58608"/>
        <dbReference type="EC" id="3.1.3.4"/>
    </reaction>
    <physiologicalReaction direction="left-to-right" evidence="1">
        <dbReference type="Rhea" id="RHEA:27430"/>
    </physiologicalReaction>
</comment>
<dbReference type="InterPro" id="IPR013209">
    <property type="entry name" value="LNS2"/>
</dbReference>
<dbReference type="GO" id="GO:0045944">
    <property type="term" value="P:positive regulation of transcription by RNA polymerase II"/>
    <property type="evidence" value="ECO:0007669"/>
    <property type="project" value="TreeGrafter"/>
</dbReference>
<dbReference type="OrthoDB" id="4567at2759"/>
<dbReference type="EMBL" id="HACA01008679">
    <property type="protein sequence ID" value="CDW26040.1"/>
    <property type="molecule type" value="Transcribed_RNA"/>
</dbReference>
<feature type="region of interest" description="Disordered" evidence="6">
    <location>
        <begin position="114"/>
        <end position="145"/>
    </location>
</feature>
<dbReference type="PANTHER" id="PTHR12181:SF12">
    <property type="entry name" value="PHOSPHATIDATE PHOSPHATASE"/>
    <property type="match status" value="1"/>
</dbReference>
<organism evidence="8">
    <name type="scientific">Lepeophtheirus salmonis</name>
    <name type="common">Salmon louse</name>
    <name type="synonym">Caligus salmonis</name>
    <dbReference type="NCBI Taxonomy" id="72036"/>
    <lineage>
        <taxon>Eukaryota</taxon>
        <taxon>Metazoa</taxon>
        <taxon>Ecdysozoa</taxon>
        <taxon>Arthropoda</taxon>
        <taxon>Crustacea</taxon>
        <taxon>Multicrustacea</taxon>
        <taxon>Hexanauplia</taxon>
        <taxon>Copepoda</taxon>
        <taxon>Siphonostomatoida</taxon>
        <taxon>Caligidae</taxon>
        <taxon>Lepeophtheirus</taxon>
    </lineage>
</organism>
<dbReference type="InterPro" id="IPR023214">
    <property type="entry name" value="HAD_sf"/>
</dbReference>
<feature type="region of interest" description="Disordered" evidence="6">
    <location>
        <begin position="549"/>
        <end position="577"/>
    </location>
</feature>
<dbReference type="InterPro" id="IPR007651">
    <property type="entry name" value="Lipin_N"/>
</dbReference>
<evidence type="ECO:0000313" key="8">
    <source>
        <dbReference type="EMBL" id="CDW26040.1"/>
    </source>
</evidence>
<evidence type="ECO:0000256" key="4">
    <source>
        <dbReference type="ARBA" id="ARBA00012638"/>
    </source>
</evidence>
<reference evidence="8" key="1">
    <citation type="submission" date="2014-05" db="EMBL/GenBank/DDBJ databases">
        <authorList>
            <person name="Chronopoulou M."/>
        </authorList>
    </citation>
    <scope>NUCLEOTIDE SEQUENCE</scope>
    <source>
        <tissue evidence="8">Whole organism</tissue>
    </source>
</reference>
<feature type="region of interest" description="Disordered" evidence="6">
    <location>
        <begin position="158"/>
        <end position="177"/>
    </location>
</feature>
<dbReference type="Pfam" id="PF16876">
    <property type="entry name" value="Lipin_mid"/>
    <property type="match status" value="1"/>
</dbReference>
<dbReference type="Pfam" id="PF08235">
    <property type="entry name" value="LNS2"/>
    <property type="match status" value="1"/>
</dbReference>
<feature type="compositionally biased region" description="Basic and acidic residues" evidence="6">
    <location>
        <begin position="249"/>
        <end position="264"/>
    </location>
</feature>
<comment type="similarity">
    <text evidence="3">Belongs to the lipin family.</text>
</comment>